<accession>A0A0W8FYK9</accession>
<feature type="transmembrane region" description="Helical" evidence="7">
    <location>
        <begin position="179"/>
        <end position="197"/>
    </location>
</feature>
<protein>
    <submittedName>
        <fullName evidence="8">Putative sodium-solute symporter</fullName>
    </submittedName>
</protein>
<evidence type="ECO:0000256" key="1">
    <source>
        <dbReference type="ARBA" id="ARBA00004141"/>
    </source>
</evidence>
<keyword evidence="3" id="KW-0813">Transport</keyword>
<feature type="transmembrane region" description="Helical" evidence="7">
    <location>
        <begin position="351"/>
        <end position="370"/>
    </location>
</feature>
<dbReference type="Gene3D" id="1.20.1730.10">
    <property type="entry name" value="Sodium/glucose cotransporter"/>
    <property type="match status" value="1"/>
</dbReference>
<feature type="transmembrane region" description="Helical" evidence="7">
    <location>
        <begin position="118"/>
        <end position="143"/>
    </location>
</feature>
<feature type="transmembrane region" description="Helical" evidence="7">
    <location>
        <begin position="309"/>
        <end position="330"/>
    </location>
</feature>
<gene>
    <name evidence="8" type="ORF">ASZ90_004187</name>
</gene>
<reference evidence="8" key="1">
    <citation type="journal article" date="2015" name="Proc. Natl. Acad. Sci. U.S.A.">
        <title>Networks of energetic and metabolic interactions define dynamics in microbial communities.</title>
        <authorList>
            <person name="Embree M."/>
            <person name="Liu J.K."/>
            <person name="Al-Bassam M.M."/>
            <person name="Zengler K."/>
        </authorList>
    </citation>
    <scope>NUCLEOTIDE SEQUENCE</scope>
</reference>
<feature type="transmembrane region" description="Helical" evidence="7">
    <location>
        <begin position="409"/>
        <end position="425"/>
    </location>
</feature>
<evidence type="ECO:0000256" key="2">
    <source>
        <dbReference type="ARBA" id="ARBA00006434"/>
    </source>
</evidence>
<sequence length="464" mass="52207">MISLDFLDIVIIILFFTIVPLIGFLVPRSQQKNEEDYLLSGRKVGLFLFVTTTVSTWYGGILGVGEFSYRYGLVSWFTQGLPYYIFAILFAIFFAKKVRSASLFTIPEKLEQTYGKQVGLISALIIFFLISPAPYLLMIGSLISLLFDIHFGYGMVIGFVISSIYLLKGGFKANLWVDVFQFFVMFIGFILIVFIAADNFGTIEYLEKEIPESHFDLTGGFSPIYLIVWFLIALWTFADPGFHQRCYSAKTGNTAMWGIIISVIIWIGFDFLTTTTGLYSRAVLHDIDNPVLAYPLLAEVILSPGLKGIYYAALFATIFSTLNSFLFLSATTLSKDFATKILPYNISSVRYTQIGILLSGFIGIIIALIIPSVIELWYTIGSLLIPAIILLIIGSYYSKYEVNNSIAKYEMIFAVISGLFWMILRDNSLLTNLLIEIEPMIVGLLTAVIIHSYGIWKKQKVMNL</sequence>
<comment type="subcellular location">
    <subcellularLocation>
        <location evidence="1">Membrane</location>
        <topology evidence="1">Multi-pass membrane protein</topology>
    </subcellularLocation>
</comment>
<dbReference type="InterPro" id="IPR001734">
    <property type="entry name" value="Na/solute_symporter"/>
</dbReference>
<dbReference type="PROSITE" id="PS50283">
    <property type="entry name" value="NA_SOLUT_SYMP_3"/>
    <property type="match status" value="1"/>
</dbReference>
<evidence type="ECO:0000313" key="8">
    <source>
        <dbReference type="EMBL" id="KUG25984.1"/>
    </source>
</evidence>
<dbReference type="Pfam" id="PF00474">
    <property type="entry name" value="SSF"/>
    <property type="match status" value="1"/>
</dbReference>
<feature type="transmembrane region" description="Helical" evidence="7">
    <location>
        <begin position="149"/>
        <end position="167"/>
    </location>
</feature>
<dbReference type="PANTHER" id="PTHR48086:SF7">
    <property type="entry name" value="SODIUM-SOLUTE SYMPORTER-RELATED"/>
    <property type="match status" value="1"/>
</dbReference>
<name>A0A0W8FYK9_9ZZZZ</name>
<comment type="caution">
    <text evidence="8">The sequence shown here is derived from an EMBL/GenBank/DDBJ whole genome shotgun (WGS) entry which is preliminary data.</text>
</comment>
<dbReference type="AlphaFoldDB" id="A0A0W8FYK9"/>
<comment type="similarity">
    <text evidence="2">Belongs to the sodium:solute symporter (SSF) (TC 2.A.21) family.</text>
</comment>
<dbReference type="GO" id="GO:0005886">
    <property type="term" value="C:plasma membrane"/>
    <property type="evidence" value="ECO:0007669"/>
    <property type="project" value="TreeGrafter"/>
</dbReference>
<dbReference type="EMBL" id="LNQE01000561">
    <property type="protein sequence ID" value="KUG25984.1"/>
    <property type="molecule type" value="Genomic_DNA"/>
</dbReference>
<feature type="transmembrane region" description="Helical" evidence="7">
    <location>
        <begin position="437"/>
        <end position="456"/>
    </location>
</feature>
<organism evidence="8">
    <name type="scientific">hydrocarbon metagenome</name>
    <dbReference type="NCBI Taxonomy" id="938273"/>
    <lineage>
        <taxon>unclassified sequences</taxon>
        <taxon>metagenomes</taxon>
        <taxon>ecological metagenomes</taxon>
    </lineage>
</organism>
<feature type="transmembrane region" description="Helical" evidence="7">
    <location>
        <begin position="46"/>
        <end position="69"/>
    </location>
</feature>
<proteinExistence type="inferred from homology"/>
<keyword evidence="6 7" id="KW-0472">Membrane</keyword>
<evidence type="ECO:0000256" key="6">
    <source>
        <dbReference type="ARBA" id="ARBA00023136"/>
    </source>
</evidence>
<dbReference type="GO" id="GO:0022857">
    <property type="term" value="F:transmembrane transporter activity"/>
    <property type="evidence" value="ECO:0007669"/>
    <property type="project" value="InterPro"/>
</dbReference>
<evidence type="ECO:0000256" key="4">
    <source>
        <dbReference type="ARBA" id="ARBA00022692"/>
    </source>
</evidence>
<evidence type="ECO:0000256" key="7">
    <source>
        <dbReference type="SAM" id="Phobius"/>
    </source>
</evidence>
<evidence type="ECO:0000256" key="3">
    <source>
        <dbReference type="ARBA" id="ARBA00022448"/>
    </source>
</evidence>
<keyword evidence="5 7" id="KW-1133">Transmembrane helix</keyword>
<keyword evidence="4 7" id="KW-0812">Transmembrane</keyword>
<evidence type="ECO:0000256" key="5">
    <source>
        <dbReference type="ARBA" id="ARBA00022989"/>
    </source>
</evidence>
<dbReference type="InterPro" id="IPR038377">
    <property type="entry name" value="Na/Glc_symporter_sf"/>
</dbReference>
<dbReference type="PANTHER" id="PTHR48086">
    <property type="entry name" value="SODIUM/PROLINE SYMPORTER-RELATED"/>
    <property type="match status" value="1"/>
</dbReference>
<feature type="transmembrane region" description="Helical" evidence="7">
    <location>
        <begin position="81"/>
        <end position="98"/>
    </location>
</feature>
<dbReference type="InterPro" id="IPR050277">
    <property type="entry name" value="Sodium:Solute_Symporter"/>
</dbReference>
<feature type="transmembrane region" description="Helical" evidence="7">
    <location>
        <begin position="250"/>
        <end position="269"/>
    </location>
</feature>
<feature type="transmembrane region" description="Helical" evidence="7">
    <location>
        <begin position="217"/>
        <end position="238"/>
    </location>
</feature>
<feature type="transmembrane region" description="Helical" evidence="7">
    <location>
        <begin position="376"/>
        <end position="397"/>
    </location>
</feature>
<feature type="transmembrane region" description="Helical" evidence="7">
    <location>
        <begin position="6"/>
        <end position="26"/>
    </location>
</feature>
<dbReference type="CDD" id="cd10322">
    <property type="entry name" value="SLC5sbd"/>
    <property type="match status" value="1"/>
</dbReference>